<dbReference type="CDD" id="cd07976">
    <property type="entry name" value="TFIIA_alpha_beta_like"/>
    <property type="match status" value="2"/>
</dbReference>
<dbReference type="SMART" id="SM01371">
    <property type="entry name" value="TFIIA"/>
    <property type="match status" value="1"/>
</dbReference>
<evidence type="ECO:0000256" key="6">
    <source>
        <dbReference type="SAM" id="MobiDB-lite"/>
    </source>
</evidence>
<dbReference type="KEGG" id="mbe:MBM_09720"/>
<dbReference type="PANTHER" id="PTHR12694:SF8">
    <property type="entry name" value="TRANSCRIPTION INITIATION FACTOR IIA SUBUNIT 1"/>
    <property type="match status" value="1"/>
</dbReference>
<evidence type="ECO:0000313" key="7">
    <source>
        <dbReference type="EMBL" id="EKD12083.1"/>
    </source>
</evidence>
<evidence type="ECO:0000256" key="5">
    <source>
        <dbReference type="ARBA" id="ARBA00074154"/>
    </source>
</evidence>
<feature type="compositionally biased region" description="Pro residues" evidence="6">
    <location>
        <begin position="96"/>
        <end position="105"/>
    </location>
</feature>
<dbReference type="OMA" id="EVCDASQ"/>
<dbReference type="Gene3D" id="2.30.18.10">
    <property type="entry name" value="Transcription factor IIA (TFIIA), beta-barrel domain"/>
    <property type="match status" value="1"/>
</dbReference>
<feature type="region of interest" description="Disordered" evidence="6">
    <location>
        <begin position="379"/>
        <end position="442"/>
    </location>
</feature>
<dbReference type="HOGENOM" id="CLU_030027_4_0_1"/>
<dbReference type="FunFam" id="1.10.287.100:FF:000001">
    <property type="entry name" value="Transcription initiation factor IIA subunit"/>
    <property type="match status" value="1"/>
</dbReference>
<evidence type="ECO:0000256" key="3">
    <source>
        <dbReference type="ARBA" id="ARBA00023163"/>
    </source>
</evidence>
<keyword evidence="8" id="KW-1185">Reference proteome</keyword>
<evidence type="ECO:0000313" key="8">
    <source>
        <dbReference type="Proteomes" id="UP000006753"/>
    </source>
</evidence>
<comment type="similarity">
    <text evidence="2">Belongs to the TFIIA subunit 1 family.</text>
</comment>
<dbReference type="Proteomes" id="UP000006753">
    <property type="component" value="Unassembled WGS sequence"/>
</dbReference>
<dbReference type="FunFam" id="2.30.18.10:FF:000006">
    <property type="entry name" value="Transcription factor TFIIA complex subunit Toa1"/>
    <property type="match status" value="1"/>
</dbReference>
<feature type="compositionally biased region" description="Polar residues" evidence="6">
    <location>
        <begin position="142"/>
        <end position="168"/>
    </location>
</feature>
<dbReference type="SUPFAM" id="SSF47396">
    <property type="entry name" value="Transcription factor IIA (TFIIA), alpha-helical domain"/>
    <property type="match status" value="1"/>
</dbReference>
<dbReference type="EMBL" id="JH921464">
    <property type="protein sequence ID" value="EKD12083.1"/>
    <property type="molecule type" value="Genomic_DNA"/>
</dbReference>
<keyword evidence="3" id="KW-0804">Transcription</keyword>
<dbReference type="AlphaFoldDB" id="K1WU29"/>
<dbReference type="FunCoup" id="K1WU29">
    <property type="interactions" value="444"/>
</dbReference>
<feature type="compositionally biased region" description="Acidic residues" evidence="6">
    <location>
        <begin position="415"/>
        <end position="440"/>
    </location>
</feature>
<feature type="compositionally biased region" description="Low complexity" evidence="6">
    <location>
        <begin position="183"/>
        <end position="270"/>
    </location>
</feature>
<dbReference type="InterPro" id="IPR009088">
    <property type="entry name" value="TFIIA_b-brl"/>
</dbReference>
<feature type="compositionally biased region" description="Polar residues" evidence="6">
    <location>
        <begin position="73"/>
        <end position="93"/>
    </location>
</feature>
<dbReference type="GO" id="GO:0005672">
    <property type="term" value="C:transcription factor TFIIA complex"/>
    <property type="evidence" value="ECO:0007669"/>
    <property type="project" value="InterPro"/>
</dbReference>
<proteinExistence type="inferred from homology"/>
<keyword evidence="4" id="KW-0539">Nucleus</keyword>
<dbReference type="Gene3D" id="1.10.287.100">
    <property type="match status" value="1"/>
</dbReference>
<dbReference type="InParanoid" id="K1WU29"/>
<evidence type="ECO:0000256" key="2">
    <source>
        <dbReference type="ARBA" id="ARBA00010059"/>
    </source>
</evidence>
<reference evidence="7 8" key="1">
    <citation type="journal article" date="2012" name="BMC Genomics">
        <title>Sequencing the genome of Marssonina brunnea reveals fungus-poplar co-evolution.</title>
        <authorList>
            <person name="Zhu S."/>
            <person name="Cao Y.-Z."/>
            <person name="Jiang C."/>
            <person name="Tan B.-Y."/>
            <person name="Wang Z."/>
            <person name="Feng S."/>
            <person name="Zhang L."/>
            <person name="Su X.-H."/>
            <person name="Brejova B."/>
            <person name="Vinar T."/>
            <person name="Xu M."/>
            <person name="Wang M.-X."/>
            <person name="Zhang S.-G."/>
            <person name="Huang M.-R."/>
            <person name="Wu R."/>
            <person name="Zhou Y."/>
        </authorList>
    </citation>
    <scope>NUCLEOTIDE SEQUENCE [LARGE SCALE GENOMIC DNA]</scope>
    <source>
        <strain evidence="7 8">MB_m1</strain>
    </source>
</reference>
<organism evidence="7 8">
    <name type="scientific">Marssonina brunnea f. sp. multigermtubi (strain MB_m1)</name>
    <name type="common">Marssonina leaf spot fungus</name>
    <dbReference type="NCBI Taxonomy" id="1072389"/>
    <lineage>
        <taxon>Eukaryota</taxon>
        <taxon>Fungi</taxon>
        <taxon>Dikarya</taxon>
        <taxon>Ascomycota</taxon>
        <taxon>Pezizomycotina</taxon>
        <taxon>Leotiomycetes</taxon>
        <taxon>Helotiales</taxon>
        <taxon>Drepanopezizaceae</taxon>
        <taxon>Drepanopeziza</taxon>
    </lineage>
</organism>
<dbReference type="InterPro" id="IPR004855">
    <property type="entry name" value="TFIIA_asu/bsu"/>
</dbReference>
<dbReference type="OrthoDB" id="6275927at2759"/>
<accession>K1WU29</accession>
<comment type="subcellular location">
    <subcellularLocation>
        <location evidence="1">Nucleus</location>
    </subcellularLocation>
</comment>
<feature type="compositionally biased region" description="Low complexity" evidence="6">
    <location>
        <begin position="282"/>
        <end position="314"/>
    </location>
</feature>
<dbReference type="PANTHER" id="PTHR12694">
    <property type="entry name" value="TRANSCRIPTION INITIATION FACTOR IIA SUBUNIT 1"/>
    <property type="match status" value="1"/>
</dbReference>
<dbReference type="GeneID" id="18765655"/>
<feature type="compositionally biased region" description="Low complexity" evidence="6">
    <location>
        <begin position="106"/>
        <end position="118"/>
    </location>
</feature>
<dbReference type="STRING" id="1072389.K1WU29"/>
<dbReference type="eggNOG" id="KOG2652">
    <property type="taxonomic scope" value="Eukaryota"/>
</dbReference>
<evidence type="ECO:0000256" key="1">
    <source>
        <dbReference type="ARBA" id="ARBA00004123"/>
    </source>
</evidence>
<evidence type="ECO:0000256" key="4">
    <source>
        <dbReference type="ARBA" id="ARBA00023242"/>
    </source>
</evidence>
<feature type="region of interest" description="Disordered" evidence="6">
    <location>
        <begin position="54"/>
        <end position="326"/>
    </location>
</feature>
<dbReference type="GO" id="GO:0006367">
    <property type="term" value="P:transcription initiation at RNA polymerase II promoter"/>
    <property type="evidence" value="ECO:0007669"/>
    <property type="project" value="InterPro"/>
</dbReference>
<sequence>MSNTQVGNVYQTIINDVIESSSVDFEEGGVDDRVLEELRRGWQSKLSQLQVAQFPWDPKPEPAPVINNPPTVPSNAGYQAQNSPAPQSQGLTMPQQQPPQQPPQQPQQQPQHQGVPPQVNNGPRIKTEPGLEGQGLSMPQAPFQSQPPLNHPNHTTTAQQRAAQSLHSSYGPRAAASINAIHNGPQGQSNMSQGQSNMSQGQSNMSQGQSNMSQPQQRAMQAPQQQNGQNINMQQMSAAQQAQYQQQRNQAMMHAQNMQQQQQQQQQGNQIPTTQAPGQFKQMNAQNQARQMMGQNQGVQQQQQQQQQQRNMQNGGLGNAQTDGAGDEVETLSVIKRFSPSGEEISMGRIEIDGLIREKIEAMGSSMEGGGLMLPLHKASTSAKRQRRVAKSKSAVAAQMDGGDDDDNKDGGNGELDEDAINSDLDDPDEGDNEEEDDDESMGHIMLCMYDKVQRVKNKWKCVMKDGVLTVNGKEYVFHKASGEYEW</sequence>
<name>K1WU29_MARBU</name>
<gene>
    <name evidence="7" type="ORF">MBM_09720</name>
</gene>
<dbReference type="Pfam" id="PF03153">
    <property type="entry name" value="TFIIA"/>
    <property type="match status" value="1"/>
</dbReference>
<protein>
    <recommendedName>
        <fullName evidence="5">Transcription initiation factor IIA large subunit</fullName>
    </recommendedName>
</protein>
<dbReference type="SUPFAM" id="SSF50784">
    <property type="entry name" value="Transcription factor IIA (TFIIA), beta-barrel domain"/>
    <property type="match status" value="1"/>
</dbReference>